<proteinExistence type="predicted"/>
<dbReference type="Ensembl" id="ENSECRT00000027117.1">
    <property type="protein sequence ID" value="ENSECRP00000026564.1"/>
    <property type="gene ID" value="ENSECRG00000017952.1"/>
</dbReference>
<accession>A0A8C4T751</accession>
<dbReference type="PANTHER" id="PTHR46787:SF1">
    <property type="entry name" value="MOLECULAR CHAPERONE MKKS"/>
    <property type="match status" value="1"/>
</dbReference>
<dbReference type="Proteomes" id="UP000694620">
    <property type="component" value="Chromosome 15"/>
</dbReference>
<dbReference type="GO" id="GO:0032502">
    <property type="term" value="P:developmental process"/>
    <property type="evidence" value="ECO:0007669"/>
    <property type="project" value="TreeGrafter"/>
</dbReference>
<reference evidence="1" key="3">
    <citation type="submission" date="2025-09" db="UniProtKB">
        <authorList>
            <consortium name="Ensembl"/>
        </authorList>
    </citation>
    <scope>IDENTIFICATION</scope>
</reference>
<dbReference type="GO" id="GO:0060271">
    <property type="term" value="P:cilium assembly"/>
    <property type="evidence" value="ECO:0007669"/>
    <property type="project" value="InterPro"/>
</dbReference>
<dbReference type="Pfam" id="PF00118">
    <property type="entry name" value="Cpn60_TCP1"/>
    <property type="match status" value="1"/>
</dbReference>
<dbReference type="RefSeq" id="XP_028676938.1">
    <property type="nucleotide sequence ID" value="XM_028821105.2"/>
</dbReference>
<dbReference type="GO" id="GO:0005524">
    <property type="term" value="F:ATP binding"/>
    <property type="evidence" value="ECO:0007669"/>
    <property type="project" value="InterPro"/>
</dbReference>
<dbReference type="GO" id="GO:0005737">
    <property type="term" value="C:cytoplasm"/>
    <property type="evidence" value="ECO:0007669"/>
    <property type="project" value="TreeGrafter"/>
</dbReference>
<protein>
    <submittedName>
        <fullName evidence="1">MKKS centrosomal shuttling protein</fullName>
    </submittedName>
</protein>
<dbReference type="InterPro" id="IPR002423">
    <property type="entry name" value="Cpn60/GroEL/TCP-1"/>
</dbReference>
<dbReference type="Gene3D" id="1.10.560.10">
    <property type="entry name" value="GroEL-like equatorial domain"/>
    <property type="match status" value="1"/>
</dbReference>
<dbReference type="InterPro" id="IPR027413">
    <property type="entry name" value="GROEL-like_equatorial_sf"/>
</dbReference>
<dbReference type="GO" id="GO:0005634">
    <property type="term" value="C:nucleus"/>
    <property type="evidence" value="ECO:0007669"/>
    <property type="project" value="TreeGrafter"/>
</dbReference>
<reference evidence="1" key="2">
    <citation type="submission" date="2025-08" db="UniProtKB">
        <authorList>
            <consortium name="Ensembl"/>
        </authorList>
    </citation>
    <scope>IDENTIFICATION</scope>
</reference>
<dbReference type="Gene3D" id="3.50.7.10">
    <property type="entry name" value="GroEL"/>
    <property type="match status" value="1"/>
</dbReference>
<dbReference type="CTD" id="8195"/>
<dbReference type="Gene3D" id="3.30.260.10">
    <property type="entry name" value="TCP-1-like chaperonin intermediate domain"/>
    <property type="match status" value="1"/>
</dbReference>
<keyword evidence="2" id="KW-1185">Reference proteome</keyword>
<dbReference type="AlphaFoldDB" id="A0A8C4T751"/>
<sequence length="572" mass="62803">MSRLEVQRSALRLSDPLSDGRTQQQLCELEQIFASCYGPCGQLKQIHNNRGGHIQTTSTALVLLRGVPVSDPLLKLLCASVLNHISRFSDCGLFTSILSCRLIQSALQLNFHSSTIVRIFKHLLGDCIRYLNSDSCACKLKIDFNSTQVLLSLARSIIVSKPACLLNSKEVQHVSCLLLKAFLHTVPCHIGGNTLLGKTIVYSIEGHRAEKSSLFPGMLLDLLDTCPKFVHTKLTSRSIKVMVFSASLSGDLPEGVNGGVEACTGVSPEAVLLESLLNLGSQLIADDVDLLVCQKVVHPALKQQLKKHKMIVVDRLGHALMEPLTQITGATAIASFQTAVPHKCYGQLKGLDMVSVASKRLLHLIPFEDSCVYTLVLCNRNETTLNELKIACQTAEHVLKLTLKDPFALLGGGCTEVHLSAYIRNKVTSEMNCELADLDCTATEYMVVARCFCSSLEYVARALDHEGRECLIDLSHGHKWIVPSNEFIGCKWSDLVTQCACGSIEKSNRMNWVVLDGNYDTFSPKLIENIQMENIPECIILDSFAAKTNALQVAVETASLVLDFKHVVKDVN</sequence>
<dbReference type="GeneID" id="114666286"/>
<gene>
    <name evidence="1" type="primary">MKKS</name>
    <name evidence="1" type="synonym">mkks</name>
</gene>
<evidence type="ECO:0000313" key="2">
    <source>
        <dbReference type="Proteomes" id="UP000694620"/>
    </source>
</evidence>
<dbReference type="InterPro" id="IPR027410">
    <property type="entry name" value="TCP-1-like_intermed_sf"/>
</dbReference>
<dbReference type="PANTHER" id="PTHR46787">
    <property type="entry name" value="SYNDROMES PUTATIVE CHAPERONIN-RELATED"/>
    <property type="match status" value="1"/>
</dbReference>
<dbReference type="SUPFAM" id="SSF52029">
    <property type="entry name" value="GroEL apical domain-like"/>
    <property type="match status" value="1"/>
</dbReference>
<dbReference type="GO" id="GO:0051131">
    <property type="term" value="P:chaperone-mediated protein complex assembly"/>
    <property type="evidence" value="ECO:0007669"/>
    <property type="project" value="TreeGrafter"/>
</dbReference>
<dbReference type="GO" id="GO:0006457">
    <property type="term" value="P:protein folding"/>
    <property type="evidence" value="ECO:0007669"/>
    <property type="project" value="InterPro"/>
</dbReference>
<name>A0A8C4T751_ERPCA</name>
<reference evidence="1" key="1">
    <citation type="submission" date="2021-06" db="EMBL/GenBank/DDBJ databases">
        <authorList>
            <consortium name="Wellcome Sanger Institute Data Sharing"/>
        </authorList>
    </citation>
    <scope>NUCLEOTIDE SEQUENCE [LARGE SCALE GENOMIC DNA]</scope>
</reference>
<dbReference type="GO" id="GO:0051082">
    <property type="term" value="F:unfolded protein binding"/>
    <property type="evidence" value="ECO:0007669"/>
    <property type="project" value="InterPro"/>
</dbReference>
<dbReference type="GeneTree" id="ENSGT00390000007214"/>
<evidence type="ECO:0000313" key="1">
    <source>
        <dbReference type="Ensembl" id="ENSECRP00000026564.1"/>
    </source>
</evidence>
<dbReference type="InterPro" id="IPR028790">
    <property type="entry name" value="MKKS"/>
</dbReference>
<dbReference type="GO" id="GO:1902636">
    <property type="term" value="C:kinociliary basal body"/>
    <property type="evidence" value="ECO:0007669"/>
    <property type="project" value="TreeGrafter"/>
</dbReference>
<dbReference type="OrthoDB" id="528704at2759"/>
<dbReference type="InterPro" id="IPR027409">
    <property type="entry name" value="GroEL-like_apical_dom_sf"/>
</dbReference>
<dbReference type="SUPFAM" id="SSF48592">
    <property type="entry name" value="GroEL equatorial domain-like"/>
    <property type="match status" value="1"/>
</dbReference>
<organism evidence="1 2">
    <name type="scientific">Erpetoichthys calabaricus</name>
    <name type="common">Rope fish</name>
    <name type="synonym">Calamoichthys calabaricus</name>
    <dbReference type="NCBI Taxonomy" id="27687"/>
    <lineage>
        <taxon>Eukaryota</taxon>
        <taxon>Metazoa</taxon>
        <taxon>Chordata</taxon>
        <taxon>Craniata</taxon>
        <taxon>Vertebrata</taxon>
        <taxon>Euteleostomi</taxon>
        <taxon>Actinopterygii</taxon>
        <taxon>Polypteriformes</taxon>
        <taxon>Polypteridae</taxon>
        <taxon>Erpetoichthys</taxon>
    </lineage>
</organism>